<reference evidence="22 23" key="1">
    <citation type="submission" date="2019-11" db="EMBL/GenBank/DDBJ databases">
        <authorList>
            <person name="Jiao W.-B."/>
            <person name="Schneeberger K."/>
        </authorList>
    </citation>
    <scope>NUCLEOTIDE SEQUENCE [LARGE SCALE GENOMIC DNA]</scope>
    <source>
        <strain evidence="23">cv. An-1</strain>
    </source>
</reference>
<feature type="transmembrane region" description="Helical" evidence="19">
    <location>
        <begin position="511"/>
        <end position="534"/>
    </location>
</feature>
<proteinExistence type="predicted"/>
<dbReference type="PROSITE" id="PS00107">
    <property type="entry name" value="PROTEIN_KINASE_ATP"/>
    <property type="match status" value="1"/>
</dbReference>
<keyword evidence="5" id="KW-0433">Leucine-rich repeat</keyword>
<dbReference type="InterPro" id="IPR024788">
    <property type="entry name" value="Malectin-like_Carb-bd_dom"/>
</dbReference>
<feature type="signal peptide" evidence="20">
    <location>
        <begin position="1"/>
        <end position="23"/>
    </location>
</feature>
<dbReference type="InterPro" id="IPR008271">
    <property type="entry name" value="Ser/Thr_kinase_AS"/>
</dbReference>
<keyword evidence="12 18" id="KW-0067">ATP-binding</keyword>
<dbReference type="Gene3D" id="3.30.200.20">
    <property type="entry name" value="Phosphorylase Kinase, domain 1"/>
    <property type="match status" value="1"/>
</dbReference>
<evidence type="ECO:0000256" key="3">
    <source>
        <dbReference type="ARBA" id="ARBA00022527"/>
    </source>
</evidence>
<evidence type="ECO:0000256" key="19">
    <source>
        <dbReference type="SAM" id="Phobius"/>
    </source>
</evidence>
<comment type="catalytic activity">
    <reaction evidence="17">
        <text>L-seryl-[protein] + ATP = O-phospho-L-seryl-[protein] + ADP + H(+)</text>
        <dbReference type="Rhea" id="RHEA:17989"/>
        <dbReference type="Rhea" id="RHEA-COMP:9863"/>
        <dbReference type="Rhea" id="RHEA-COMP:11604"/>
        <dbReference type="ChEBI" id="CHEBI:15378"/>
        <dbReference type="ChEBI" id="CHEBI:29999"/>
        <dbReference type="ChEBI" id="CHEBI:30616"/>
        <dbReference type="ChEBI" id="CHEBI:83421"/>
        <dbReference type="ChEBI" id="CHEBI:456216"/>
        <dbReference type="EC" id="2.7.11.1"/>
    </reaction>
</comment>
<dbReference type="InterPro" id="IPR017441">
    <property type="entry name" value="Protein_kinase_ATP_BS"/>
</dbReference>
<protein>
    <recommendedName>
        <fullName evidence="2">non-specific serine/threonine protein kinase</fullName>
        <ecNumber evidence="2">2.7.11.1</ecNumber>
    </recommendedName>
</protein>
<dbReference type="InterPro" id="IPR032675">
    <property type="entry name" value="LRR_dom_sf"/>
</dbReference>
<evidence type="ECO:0000256" key="10">
    <source>
        <dbReference type="ARBA" id="ARBA00022741"/>
    </source>
</evidence>
<evidence type="ECO:0000256" key="14">
    <source>
        <dbReference type="ARBA" id="ARBA00023136"/>
    </source>
</evidence>
<evidence type="ECO:0000256" key="20">
    <source>
        <dbReference type="SAM" id="SignalP"/>
    </source>
</evidence>
<dbReference type="Pfam" id="PF12819">
    <property type="entry name" value="Malectin_like"/>
    <property type="match status" value="1"/>
</dbReference>
<organism evidence="22 23">
    <name type="scientific">Arabidopsis thaliana</name>
    <name type="common">Mouse-ear cress</name>
    <dbReference type="NCBI Taxonomy" id="3702"/>
    <lineage>
        <taxon>Eukaryota</taxon>
        <taxon>Viridiplantae</taxon>
        <taxon>Streptophyta</taxon>
        <taxon>Embryophyta</taxon>
        <taxon>Tracheophyta</taxon>
        <taxon>Spermatophyta</taxon>
        <taxon>Magnoliopsida</taxon>
        <taxon>eudicotyledons</taxon>
        <taxon>Gunneridae</taxon>
        <taxon>Pentapetalae</taxon>
        <taxon>rosids</taxon>
        <taxon>malvids</taxon>
        <taxon>Brassicales</taxon>
        <taxon>Brassicaceae</taxon>
        <taxon>Camelineae</taxon>
        <taxon>Arabidopsis</taxon>
    </lineage>
</organism>
<keyword evidence="4" id="KW-0597">Phosphoprotein</keyword>
<dbReference type="Gene3D" id="3.80.10.10">
    <property type="entry name" value="Ribonuclease Inhibitor"/>
    <property type="match status" value="1"/>
</dbReference>
<dbReference type="SUPFAM" id="SSF52058">
    <property type="entry name" value="L domain-like"/>
    <property type="match status" value="1"/>
</dbReference>
<evidence type="ECO:0000313" key="22">
    <source>
        <dbReference type="EMBL" id="VYS48818.1"/>
    </source>
</evidence>
<dbReference type="GO" id="GO:0016020">
    <property type="term" value="C:membrane"/>
    <property type="evidence" value="ECO:0007669"/>
    <property type="project" value="UniProtKB-SubCell"/>
</dbReference>
<gene>
    <name evidence="22" type="ORF">AN1_LOCUS4298</name>
</gene>
<keyword evidence="14 19" id="KW-0472">Membrane</keyword>
<keyword evidence="10 18" id="KW-0547">Nucleotide-binding</keyword>
<dbReference type="AlphaFoldDB" id="A0A654EJ46"/>
<dbReference type="GO" id="GO:0004674">
    <property type="term" value="F:protein serine/threonine kinase activity"/>
    <property type="evidence" value="ECO:0007669"/>
    <property type="project" value="UniProtKB-KW"/>
</dbReference>
<keyword evidence="9" id="KW-0677">Repeat</keyword>
<dbReference type="Pfam" id="PF00560">
    <property type="entry name" value="LRR_1"/>
    <property type="match status" value="1"/>
</dbReference>
<keyword evidence="11" id="KW-0418">Kinase</keyword>
<dbReference type="PANTHER" id="PTHR45631:SF33">
    <property type="entry name" value="PROTEIN KINASE DOMAIN-CONTAINING PROTEIN"/>
    <property type="match status" value="1"/>
</dbReference>
<dbReference type="InterPro" id="IPR001611">
    <property type="entry name" value="Leu-rich_rpt"/>
</dbReference>
<comment type="catalytic activity">
    <reaction evidence="16">
        <text>L-threonyl-[protein] + ATP = O-phospho-L-threonyl-[protein] + ADP + H(+)</text>
        <dbReference type="Rhea" id="RHEA:46608"/>
        <dbReference type="Rhea" id="RHEA-COMP:11060"/>
        <dbReference type="Rhea" id="RHEA-COMP:11605"/>
        <dbReference type="ChEBI" id="CHEBI:15378"/>
        <dbReference type="ChEBI" id="CHEBI:30013"/>
        <dbReference type="ChEBI" id="CHEBI:30616"/>
        <dbReference type="ChEBI" id="CHEBI:61977"/>
        <dbReference type="ChEBI" id="CHEBI:456216"/>
        <dbReference type="EC" id="2.7.11.1"/>
    </reaction>
</comment>
<feature type="chain" id="PRO_5024813595" description="non-specific serine/threonine protein kinase" evidence="20">
    <location>
        <begin position="24"/>
        <end position="872"/>
    </location>
</feature>
<dbReference type="InterPro" id="IPR011009">
    <property type="entry name" value="Kinase-like_dom_sf"/>
</dbReference>
<evidence type="ECO:0000256" key="7">
    <source>
        <dbReference type="ARBA" id="ARBA00022692"/>
    </source>
</evidence>
<dbReference type="FunFam" id="1.10.510.10:FF:000146">
    <property type="entry name" value="LRR receptor-like serine/threonine-protein kinase IOS1"/>
    <property type="match status" value="1"/>
</dbReference>
<dbReference type="Gene3D" id="1.10.510.10">
    <property type="entry name" value="Transferase(Phosphotransferase) domain 1"/>
    <property type="match status" value="1"/>
</dbReference>
<dbReference type="ExpressionAtlas" id="A0A654EJ46">
    <property type="expression patterns" value="baseline and differential"/>
</dbReference>
<dbReference type="PANTHER" id="PTHR45631">
    <property type="entry name" value="OS07G0107800 PROTEIN-RELATED"/>
    <property type="match status" value="1"/>
</dbReference>
<feature type="binding site" evidence="18">
    <location>
        <position position="593"/>
    </location>
    <ligand>
        <name>ATP</name>
        <dbReference type="ChEBI" id="CHEBI:30616"/>
    </ligand>
</feature>
<dbReference type="PROSITE" id="PS50011">
    <property type="entry name" value="PROTEIN_KINASE_DOM"/>
    <property type="match status" value="1"/>
</dbReference>
<dbReference type="EMBL" id="CACRSJ010000104">
    <property type="protein sequence ID" value="VYS48818.1"/>
    <property type="molecule type" value="Genomic_DNA"/>
</dbReference>
<dbReference type="SMART" id="SM00220">
    <property type="entry name" value="S_TKc"/>
    <property type="match status" value="1"/>
</dbReference>
<evidence type="ECO:0000313" key="23">
    <source>
        <dbReference type="Proteomes" id="UP000426265"/>
    </source>
</evidence>
<evidence type="ECO:0000256" key="11">
    <source>
        <dbReference type="ARBA" id="ARBA00022777"/>
    </source>
</evidence>
<dbReference type="CDD" id="cd14066">
    <property type="entry name" value="STKc_IRAK"/>
    <property type="match status" value="1"/>
</dbReference>
<keyword evidence="3" id="KW-0723">Serine/threonine-protein kinase</keyword>
<evidence type="ECO:0000256" key="4">
    <source>
        <dbReference type="ARBA" id="ARBA00022553"/>
    </source>
</evidence>
<dbReference type="Pfam" id="PF07714">
    <property type="entry name" value="PK_Tyr_Ser-Thr"/>
    <property type="match status" value="1"/>
</dbReference>
<evidence type="ECO:0000256" key="16">
    <source>
        <dbReference type="ARBA" id="ARBA00047899"/>
    </source>
</evidence>
<accession>A0A654EJ46</accession>
<keyword evidence="15" id="KW-0675">Receptor</keyword>
<evidence type="ECO:0000256" key="8">
    <source>
        <dbReference type="ARBA" id="ARBA00022729"/>
    </source>
</evidence>
<dbReference type="Proteomes" id="UP000426265">
    <property type="component" value="Unassembled WGS sequence"/>
</dbReference>
<dbReference type="FunFam" id="3.30.200.20:FF:000394">
    <property type="entry name" value="Leucine-rich repeat receptor-like protein kinase"/>
    <property type="match status" value="1"/>
</dbReference>
<dbReference type="EC" id="2.7.11.1" evidence="2"/>
<evidence type="ECO:0000256" key="9">
    <source>
        <dbReference type="ARBA" id="ARBA00022737"/>
    </source>
</evidence>
<evidence type="ECO:0000256" key="12">
    <source>
        <dbReference type="ARBA" id="ARBA00022840"/>
    </source>
</evidence>
<comment type="subcellular location">
    <subcellularLocation>
        <location evidence="1">Membrane</location>
        <topology evidence="1">Single-pass membrane protein</topology>
    </subcellularLocation>
</comment>
<evidence type="ECO:0000256" key="2">
    <source>
        <dbReference type="ARBA" id="ARBA00012513"/>
    </source>
</evidence>
<evidence type="ECO:0000259" key="21">
    <source>
        <dbReference type="PROSITE" id="PS50011"/>
    </source>
</evidence>
<keyword evidence="13 19" id="KW-1133">Transmembrane helix</keyword>
<feature type="domain" description="Protein kinase" evidence="21">
    <location>
        <begin position="566"/>
        <end position="838"/>
    </location>
</feature>
<dbReference type="InterPro" id="IPR001245">
    <property type="entry name" value="Ser-Thr/Tyr_kinase_cat_dom"/>
</dbReference>
<keyword evidence="7 19" id="KW-0812">Transmembrane</keyword>
<evidence type="ECO:0000256" key="17">
    <source>
        <dbReference type="ARBA" id="ARBA00048679"/>
    </source>
</evidence>
<dbReference type="SUPFAM" id="SSF56112">
    <property type="entry name" value="Protein kinase-like (PK-like)"/>
    <property type="match status" value="1"/>
</dbReference>
<evidence type="ECO:0000256" key="6">
    <source>
        <dbReference type="ARBA" id="ARBA00022679"/>
    </source>
</evidence>
<dbReference type="GO" id="GO:0005524">
    <property type="term" value="F:ATP binding"/>
    <property type="evidence" value="ECO:0007669"/>
    <property type="project" value="UniProtKB-UniRule"/>
</dbReference>
<sequence length="872" mass="97210">MKSIHGFLLFLITAYVILESVQAQDQLGFISLDCGLVPKNTTYTEKTTNITYKSDANYIDSGLVGRISAEYKAPLQQQTWTVRSFPEGERNCYNFNLTAKSKYLIRATFTYGNYDGLRQVPKFDIHIGPSKWTSVKLDGVGNVAVLEMIHVLTQDRLQICLVKTGKGIPFISSLELRPLNNNTYLTQSGSLVGFARVFFSATPTFIRYDEDIHDRVWVRQFGNGLKSISTDLLVDTSNPYDVPQAVAKTACVPSNASQPLIFDWTLDNITSQSYVYMHFAEIQTLKDNETREFNITYNGGQNVSSYLRPEKFEISTLFGLMPLSSPDGNFSLSFTKTDNSTLPPLINGLEIYKVLDLLELETDQDEVSAMVNIKATYDLSKKVTWQGDPCAPQSYRWEGLNCSYPNSDQPRVISLNLAENKLTGTITPEISKLTQLIELDLSKNDLSGEIPEFFADMKLLKLINLSGNLGLNSTIPDSIQQRLDSKSLILILSKTVTKTVTLKGKSKKVPMIPIVASVAGVFALLVILAIFFVVRRKNGESNKGTNPSIITKERRITYPEVLKMTNNFERVLGKGGFGTVYHGNLEDTQVAVKMLSHSSAQGYKEFKAEVELLLRVHHRNLVGLVGYCDDGDNLALIYEYMANGDLKENMSGKRGGNVLTWENRMQIAVEAAQGLEYLHNGCTPPMVHRDVKTTNILLNERYGAKLADFGLSRSFPVDGESHVSTVVAGTPGYLDPEYYRTNWLSEKSDVYSFGVVLLEIVTNQPVTDKTRERTHINEWVGSMLTKGDIKSILDPKLMGDYDTNGAWKIVELALACVNPSSNRRPTMAHVVTELNECVALENARRQGSEEMHTSGYVDFSRSSASEFSPGAR</sequence>
<evidence type="ECO:0000256" key="13">
    <source>
        <dbReference type="ARBA" id="ARBA00022989"/>
    </source>
</evidence>
<dbReference type="FunFam" id="3.80.10.10:FF:000129">
    <property type="entry name" value="Leucine-rich repeat receptor-like kinase"/>
    <property type="match status" value="1"/>
</dbReference>
<evidence type="ECO:0000256" key="15">
    <source>
        <dbReference type="ARBA" id="ARBA00023170"/>
    </source>
</evidence>
<keyword evidence="6" id="KW-0808">Transferase</keyword>
<keyword evidence="8 20" id="KW-0732">Signal</keyword>
<dbReference type="InterPro" id="IPR000719">
    <property type="entry name" value="Prot_kinase_dom"/>
</dbReference>
<evidence type="ECO:0000256" key="5">
    <source>
        <dbReference type="ARBA" id="ARBA00022614"/>
    </source>
</evidence>
<name>A0A654EJ46_ARATH</name>
<evidence type="ECO:0000256" key="1">
    <source>
        <dbReference type="ARBA" id="ARBA00004167"/>
    </source>
</evidence>
<dbReference type="PROSITE" id="PS00108">
    <property type="entry name" value="PROTEIN_KINASE_ST"/>
    <property type="match status" value="1"/>
</dbReference>
<evidence type="ECO:0000256" key="18">
    <source>
        <dbReference type="PROSITE-ProRule" id="PRU10141"/>
    </source>
</evidence>